<sequence>MNYERSDNKKGLLESNRNVRSSYVNKTYFSSPKYDTDKVKTSVNSSSVGRHTNRASELRIQAFKRNNTPRHQSDIATNKQYPRRIPSTSLRTSSKLYRSSSMDTGKETTFNQPVRNQINPNMKEGDKSKIPIQNILDIGAYARSASQMKIPCDIPLIKSLKTGDHVDVFSSELKNQPIERSDPQFEGYEFNGCIVSGKGEYIASPVQPDMRNKTTSLPNHHRNQQQNHPSYSNTNLRSQATPLVKDECQCSKLSRQGSFKISHLHKEVQTYSLSEWRQASDINSCTTLDTNFFKHTTGEYTKVRKSMHDKCVSTQEEKKYSPSSIFQKIKNDLISFDKDECNLSNKSISYQFDEISPKSINKKHSIIRKQNMKHEGDINKSNSEESSSCTPAYRKKIRKFLKCLHRHPPPPPPPVHIKSYVLNETKEDSTNLYSHHDANQTQTNSEDKMNNSKCSGEVNSMDNKEIRKTKQCKQTSIRHKLRCRSILAHYAITYNHMLRRLNRQITGLYNQHDQGFHEVQKEFYTIRKRLTDISDQVDNICHCLTDHKIVLDTLTRVVESNKSIYNCNNRLADSKYNDLKIDNNDNDNTDKHSPTITIINNADGETDWIDSDTGDDHIEICTGQSIATSFKYLPTVSKDIEKVVNDTMKHNKGSKTNLSSEEYTIITENNSNISNQSNNISENNKKHHEDSSASVTSNNNNDNTQILGVISLNNTKAGEFSSHGYDYHDDIDSQTEILINKEIISSHSPTSSPPTLTYMQQNNTDENINGQKALQRYYRLAYISSQDVRTSSELLHTSPTISNNLSIQDNKIHVKKNNNRLINSNNKSLTHMNKTAKHHVSSFDKPVCRYNNNSFSVLPCSTNSPGIPVACKRNQALDVSKSTMINQQKNSGQYSPQKNCKLLNKQSQNSFRKNSTNRLKVKLNNNNQTDIHECESQIVNPMNNRNTTTACKSDLRNPCKNK</sequence>
<protein>
    <submittedName>
        <fullName evidence="3">Uncharacterized protein</fullName>
    </submittedName>
</protein>
<organism evidence="2 3">
    <name type="scientific">Trichobilharzia regenti</name>
    <name type="common">Nasal bird schistosome</name>
    <dbReference type="NCBI Taxonomy" id="157069"/>
    <lineage>
        <taxon>Eukaryota</taxon>
        <taxon>Metazoa</taxon>
        <taxon>Spiralia</taxon>
        <taxon>Lophotrochozoa</taxon>
        <taxon>Platyhelminthes</taxon>
        <taxon>Trematoda</taxon>
        <taxon>Digenea</taxon>
        <taxon>Strigeidida</taxon>
        <taxon>Schistosomatoidea</taxon>
        <taxon>Schistosomatidae</taxon>
        <taxon>Trichobilharzia</taxon>
    </lineage>
</organism>
<feature type="region of interest" description="Disordered" evidence="1">
    <location>
        <begin position="436"/>
        <end position="459"/>
    </location>
</feature>
<name>A0AA85JMK8_TRIRE</name>
<reference evidence="3" key="2">
    <citation type="submission" date="2023-11" db="UniProtKB">
        <authorList>
            <consortium name="WormBaseParasite"/>
        </authorList>
    </citation>
    <scope>IDENTIFICATION</scope>
</reference>
<dbReference type="AlphaFoldDB" id="A0AA85JMK8"/>
<proteinExistence type="predicted"/>
<dbReference type="Proteomes" id="UP000050795">
    <property type="component" value="Unassembled WGS sequence"/>
</dbReference>
<reference evidence="2" key="1">
    <citation type="submission" date="2022-06" db="EMBL/GenBank/DDBJ databases">
        <authorList>
            <person name="Berger JAMES D."/>
            <person name="Berger JAMES D."/>
        </authorList>
    </citation>
    <scope>NUCLEOTIDE SEQUENCE [LARGE SCALE GENOMIC DNA]</scope>
</reference>
<feature type="compositionally biased region" description="Polar residues" evidence="1">
    <location>
        <begin position="213"/>
        <end position="236"/>
    </location>
</feature>
<accession>A0AA85JMK8</accession>
<evidence type="ECO:0000256" key="1">
    <source>
        <dbReference type="SAM" id="MobiDB-lite"/>
    </source>
</evidence>
<feature type="compositionally biased region" description="Low complexity" evidence="1">
    <location>
        <begin position="669"/>
        <end position="682"/>
    </location>
</feature>
<feature type="region of interest" description="Disordered" evidence="1">
    <location>
        <begin position="212"/>
        <end position="236"/>
    </location>
</feature>
<feature type="region of interest" description="Disordered" evidence="1">
    <location>
        <begin position="669"/>
        <end position="703"/>
    </location>
</feature>
<evidence type="ECO:0000313" key="2">
    <source>
        <dbReference type="Proteomes" id="UP000050795"/>
    </source>
</evidence>
<feature type="region of interest" description="Disordered" evidence="1">
    <location>
        <begin position="90"/>
        <end position="111"/>
    </location>
</feature>
<evidence type="ECO:0000313" key="3">
    <source>
        <dbReference type="WBParaSite" id="TREG1_34740.1"/>
    </source>
</evidence>
<feature type="region of interest" description="Disordered" evidence="1">
    <location>
        <begin position="371"/>
        <end position="391"/>
    </location>
</feature>
<dbReference type="WBParaSite" id="TREG1_34740.1">
    <property type="protein sequence ID" value="TREG1_34740.1"/>
    <property type="gene ID" value="TREG1_34740"/>
</dbReference>
<keyword evidence="2" id="KW-1185">Reference proteome</keyword>
<feature type="compositionally biased region" description="Polar residues" evidence="1">
    <location>
        <begin position="379"/>
        <end position="390"/>
    </location>
</feature>
<feature type="compositionally biased region" description="Polar residues" evidence="1">
    <location>
        <begin position="692"/>
        <end position="703"/>
    </location>
</feature>